<dbReference type="RefSeq" id="WP_155358543.1">
    <property type="nucleotide sequence ID" value="NZ_BAAAHL010000025.1"/>
</dbReference>
<evidence type="ECO:0008006" key="3">
    <source>
        <dbReference type="Google" id="ProtNLM"/>
    </source>
</evidence>
<evidence type="ECO:0000313" key="2">
    <source>
        <dbReference type="Proteomes" id="UP000331127"/>
    </source>
</evidence>
<dbReference type="PANTHER" id="PTHR42976">
    <property type="entry name" value="BIFUNCTIONAL CHITINASE/LYSOZYME-RELATED"/>
    <property type="match status" value="1"/>
</dbReference>
<reference evidence="1 2" key="1">
    <citation type="submission" date="2019-10" db="EMBL/GenBank/DDBJ databases">
        <title>Whole genome shotgun sequence of Acrocarpospora macrocephala NBRC 16266.</title>
        <authorList>
            <person name="Ichikawa N."/>
            <person name="Kimura A."/>
            <person name="Kitahashi Y."/>
            <person name="Komaki H."/>
            <person name="Oguchi A."/>
        </authorList>
    </citation>
    <scope>NUCLEOTIDE SEQUENCE [LARGE SCALE GENOMIC DNA]</scope>
    <source>
        <strain evidence="1 2">NBRC 16266</strain>
    </source>
</reference>
<organism evidence="1 2">
    <name type="scientific">Acrocarpospora macrocephala</name>
    <dbReference type="NCBI Taxonomy" id="150177"/>
    <lineage>
        <taxon>Bacteria</taxon>
        <taxon>Bacillati</taxon>
        <taxon>Actinomycetota</taxon>
        <taxon>Actinomycetes</taxon>
        <taxon>Streptosporangiales</taxon>
        <taxon>Streptosporangiaceae</taxon>
        <taxon>Acrocarpospora</taxon>
    </lineage>
</organism>
<proteinExistence type="predicted"/>
<sequence>METARHARPAGTPPRSVLVLATLTLISGTATALWLLPGRALTSAGTPAAPISAQPAVGVGSPPPAAAAPAPRAPAYVAFVDAVRDPAFNLPDAARRTGVTTYTLGHISSGVSAACTPTWGGQAMPTPNPLVGGLNRLRAEGGDAGVAFGGPEGRELSATCADPDLLLAAYRNVIATYHPAGLDFEVHDSTDPATTARRATAVARLQRESRERGRPLAVTFTLPASTLGLTPQDRTMLYQTRQAGAEISTVNLLVPFQPGSARNVRRLLIAARSTHAQLGWALGTGERASWRRMGLTPLLADPRDLTLLDAQRLVTFQTRYNLAWLSVRGATPTDEVSRALSTTPPSPNLAQVN</sequence>
<comment type="caution">
    <text evidence="1">The sequence shown here is derived from an EMBL/GenBank/DDBJ whole genome shotgun (WGS) entry which is preliminary data.</text>
</comment>
<dbReference type="AlphaFoldDB" id="A0A5M3X0Y6"/>
<name>A0A5M3X0Y6_9ACTN</name>
<dbReference type="Proteomes" id="UP000331127">
    <property type="component" value="Unassembled WGS sequence"/>
</dbReference>
<protein>
    <recommendedName>
        <fullName evidence="3">GH18 domain-containing protein</fullName>
    </recommendedName>
</protein>
<dbReference type="PANTHER" id="PTHR42976:SF1">
    <property type="entry name" value="GH18 DOMAIN-CONTAINING PROTEIN-RELATED"/>
    <property type="match status" value="1"/>
</dbReference>
<accession>A0A5M3X0Y6</accession>
<dbReference type="Gene3D" id="3.20.20.80">
    <property type="entry name" value="Glycosidases"/>
    <property type="match status" value="1"/>
</dbReference>
<dbReference type="EMBL" id="BLAE01000044">
    <property type="protein sequence ID" value="GES13281.1"/>
    <property type="molecule type" value="Genomic_DNA"/>
</dbReference>
<dbReference type="InterPro" id="IPR052750">
    <property type="entry name" value="GH18_Chitinase"/>
</dbReference>
<gene>
    <name evidence="1" type="ORF">Amac_068780</name>
</gene>
<evidence type="ECO:0000313" key="1">
    <source>
        <dbReference type="EMBL" id="GES13281.1"/>
    </source>
</evidence>
<dbReference type="OrthoDB" id="3539189at2"/>
<keyword evidence="2" id="KW-1185">Reference proteome</keyword>